<dbReference type="FunFam" id="3.40.50.720:FF:000357">
    <property type="entry name" value="Methionine adenosyltransferase 2 subunit beta"/>
    <property type="match status" value="1"/>
</dbReference>
<proteinExistence type="predicted"/>
<sequence>MQLIGMKNKVLITGATGFLGRQMMKSFEQANWEVTGTGLTRAVSPIIKLDLLDSEAVARIIRIIQPCVVVHCAANRYPDKCSNDPEGTYALNVGSTSSLAATCAAQDILLLYISTDYVFSGKLGEAPYEVDSKPDPSNFYGVTKLKGENSVLDTYENAGMKGLGVILRVPVMYGEVKTPSESAVNVLLDTLLEARKKNRQVFMDHWAIRYPTNTEDIARISQDVASKYIATNDKSKLPLVLQYTSEQRYTKYEMCSIFAKIMDLPQDNIIPIETPNDDTPRPYDCHLSTKQLREIGINVCSVDFEDWWRREAEALRT</sequence>
<gene>
    <name evidence="2" type="ORF">EV44_g0619</name>
</gene>
<dbReference type="CDD" id="cd05254">
    <property type="entry name" value="dTDP_HR_like_SDR_e"/>
    <property type="match status" value="1"/>
</dbReference>
<accession>A0A0B1PG17</accession>
<organism evidence="2 3">
    <name type="scientific">Uncinula necator</name>
    <name type="common">Grape powdery mildew</name>
    <dbReference type="NCBI Taxonomy" id="52586"/>
    <lineage>
        <taxon>Eukaryota</taxon>
        <taxon>Fungi</taxon>
        <taxon>Dikarya</taxon>
        <taxon>Ascomycota</taxon>
        <taxon>Pezizomycotina</taxon>
        <taxon>Leotiomycetes</taxon>
        <taxon>Erysiphales</taxon>
        <taxon>Erysiphaceae</taxon>
        <taxon>Erysiphe</taxon>
    </lineage>
</organism>
<protein>
    <submittedName>
        <fullName evidence="2">Putative substrate binding domain-containing protein</fullName>
    </submittedName>
</protein>
<name>A0A0B1PG17_UNCNE</name>
<dbReference type="UniPathway" id="UPA00315">
    <property type="reaction ID" value="UER00080"/>
</dbReference>
<dbReference type="EMBL" id="JNVN01000101">
    <property type="protein sequence ID" value="KHJ36235.1"/>
    <property type="molecule type" value="Genomic_DNA"/>
</dbReference>
<evidence type="ECO:0000259" key="1">
    <source>
        <dbReference type="Pfam" id="PF04321"/>
    </source>
</evidence>
<keyword evidence="3" id="KW-1185">Reference proteome</keyword>
<dbReference type="AlphaFoldDB" id="A0A0B1PG17"/>
<dbReference type="GO" id="GO:0048270">
    <property type="term" value="F:methionine adenosyltransferase regulator activity"/>
    <property type="evidence" value="ECO:0007669"/>
    <property type="project" value="TreeGrafter"/>
</dbReference>
<dbReference type="Gene3D" id="3.40.50.720">
    <property type="entry name" value="NAD(P)-binding Rossmann-like Domain"/>
    <property type="match status" value="1"/>
</dbReference>
<dbReference type="STRING" id="52586.A0A0B1PG17"/>
<dbReference type="InterPro" id="IPR029903">
    <property type="entry name" value="RmlD-like-bd"/>
</dbReference>
<dbReference type="GO" id="GO:0006556">
    <property type="term" value="P:S-adenosylmethionine biosynthetic process"/>
    <property type="evidence" value="ECO:0007669"/>
    <property type="project" value="UniProtKB-UniPathway"/>
</dbReference>
<dbReference type="PANTHER" id="PTHR10491:SF4">
    <property type="entry name" value="METHIONINE ADENOSYLTRANSFERASE 2 SUBUNIT BETA"/>
    <property type="match status" value="1"/>
</dbReference>
<dbReference type="GO" id="GO:0048269">
    <property type="term" value="C:methionine adenosyltransferase complex"/>
    <property type="evidence" value="ECO:0007669"/>
    <property type="project" value="TreeGrafter"/>
</dbReference>
<feature type="domain" description="RmlD-like substrate binding" evidence="1">
    <location>
        <begin position="9"/>
        <end position="297"/>
    </location>
</feature>
<dbReference type="Proteomes" id="UP000030854">
    <property type="component" value="Unassembled WGS sequence"/>
</dbReference>
<dbReference type="Pfam" id="PF04321">
    <property type="entry name" value="RmlD_sub_bind"/>
    <property type="match status" value="1"/>
</dbReference>
<dbReference type="InterPro" id="IPR005913">
    <property type="entry name" value="dTDP_dehydrorham_reduct"/>
</dbReference>
<dbReference type="HOGENOM" id="CLU_045518_0_1_1"/>
<dbReference type="InterPro" id="IPR036291">
    <property type="entry name" value="NAD(P)-bd_dom_sf"/>
</dbReference>
<dbReference type="OMA" id="RMPLMFG"/>
<reference evidence="2 3" key="1">
    <citation type="journal article" date="2014" name="BMC Genomics">
        <title>Adaptive genomic structural variation in the grape powdery mildew pathogen, Erysiphe necator.</title>
        <authorList>
            <person name="Jones L."/>
            <person name="Riaz S."/>
            <person name="Morales-Cruz A."/>
            <person name="Amrine K.C."/>
            <person name="McGuire B."/>
            <person name="Gubler W.D."/>
            <person name="Walker M.A."/>
            <person name="Cantu D."/>
        </authorList>
    </citation>
    <scope>NUCLEOTIDE SEQUENCE [LARGE SCALE GENOMIC DNA]</scope>
    <source>
        <strain evidence="3">c</strain>
    </source>
</reference>
<comment type="caution">
    <text evidence="2">The sequence shown here is derived from an EMBL/GenBank/DDBJ whole genome shotgun (WGS) entry which is preliminary data.</text>
</comment>
<evidence type="ECO:0000313" key="3">
    <source>
        <dbReference type="Proteomes" id="UP000030854"/>
    </source>
</evidence>
<dbReference type="SUPFAM" id="SSF51735">
    <property type="entry name" value="NAD(P)-binding Rossmann-fold domains"/>
    <property type="match status" value="1"/>
</dbReference>
<dbReference type="PANTHER" id="PTHR10491">
    <property type="entry name" value="DTDP-4-DEHYDRORHAMNOSE REDUCTASE"/>
    <property type="match status" value="1"/>
</dbReference>
<evidence type="ECO:0000313" key="2">
    <source>
        <dbReference type="EMBL" id="KHJ36235.1"/>
    </source>
</evidence>